<dbReference type="EMBL" id="BOMQ01000059">
    <property type="protein sequence ID" value="GIE51477.1"/>
    <property type="molecule type" value="Genomic_DNA"/>
</dbReference>
<dbReference type="InterPro" id="IPR029058">
    <property type="entry name" value="AB_hydrolase_fold"/>
</dbReference>
<name>A0A919JLQ7_9ACTN</name>
<dbReference type="Pfam" id="PF00561">
    <property type="entry name" value="Abhydrolase_1"/>
    <property type="match status" value="1"/>
</dbReference>
<evidence type="ECO:0000259" key="1">
    <source>
        <dbReference type="Pfam" id="PF00561"/>
    </source>
</evidence>
<dbReference type="Proteomes" id="UP000647172">
    <property type="component" value="Unassembled WGS sequence"/>
</dbReference>
<reference evidence="2" key="1">
    <citation type="submission" date="2021-01" db="EMBL/GenBank/DDBJ databases">
        <title>Whole genome shotgun sequence of Actinoplanes nipponensis NBRC 14063.</title>
        <authorList>
            <person name="Komaki H."/>
            <person name="Tamura T."/>
        </authorList>
    </citation>
    <scope>NUCLEOTIDE SEQUENCE</scope>
    <source>
        <strain evidence="2">NBRC 14063</strain>
    </source>
</reference>
<protein>
    <recommendedName>
        <fullName evidence="1">AB hydrolase-1 domain-containing protein</fullName>
    </recommendedName>
</protein>
<dbReference type="Gene3D" id="3.40.50.1820">
    <property type="entry name" value="alpha/beta hydrolase"/>
    <property type="match status" value="1"/>
</dbReference>
<dbReference type="InterPro" id="IPR000073">
    <property type="entry name" value="AB_hydrolase_1"/>
</dbReference>
<sequence length="266" mass="28175">MSPAQRRLAHAAPRTADGFVSRWTPVGGLRLHVRSRAAGVGPPWVLLHGLAVSHRYLMPTAAALTGGPVHVPDLPGFGLSGKPRQVYNVEQHCAVVAAWMDAEGLTGARVLANSLGCQVAVELAAQRPDLVSALVLVGPTVDPAAPTAAAQAGRWLVDLAREDPRQASIIAADVRDARPRRILSTLRLSVRHRIDHRLPLVQAPVLFLRGEHDPIAPTRWLAQAARLTPEAVTGVVPAAAHNAITTAGVVVARLAVAFADRYAART</sequence>
<evidence type="ECO:0000313" key="3">
    <source>
        <dbReference type="Proteomes" id="UP000647172"/>
    </source>
</evidence>
<dbReference type="GO" id="GO:0003824">
    <property type="term" value="F:catalytic activity"/>
    <property type="evidence" value="ECO:0007669"/>
    <property type="project" value="UniProtKB-ARBA"/>
</dbReference>
<keyword evidence="3" id="KW-1185">Reference proteome</keyword>
<accession>A0A919JLQ7</accession>
<dbReference type="AlphaFoldDB" id="A0A919JLQ7"/>
<comment type="caution">
    <text evidence="2">The sequence shown here is derived from an EMBL/GenBank/DDBJ whole genome shotgun (WGS) entry which is preliminary data.</text>
</comment>
<organism evidence="2 3">
    <name type="scientific">Actinoplanes nipponensis</name>
    <dbReference type="NCBI Taxonomy" id="135950"/>
    <lineage>
        <taxon>Bacteria</taxon>
        <taxon>Bacillati</taxon>
        <taxon>Actinomycetota</taxon>
        <taxon>Actinomycetes</taxon>
        <taxon>Micromonosporales</taxon>
        <taxon>Micromonosporaceae</taxon>
        <taxon>Actinoplanes</taxon>
    </lineage>
</organism>
<dbReference type="RefSeq" id="WP_239130591.1">
    <property type="nucleotide sequence ID" value="NZ_BAAAYJ010000001.1"/>
</dbReference>
<proteinExistence type="predicted"/>
<gene>
    <name evidence="2" type="ORF">Ani05nite_50110</name>
</gene>
<dbReference type="InterPro" id="IPR050266">
    <property type="entry name" value="AB_hydrolase_sf"/>
</dbReference>
<dbReference type="SUPFAM" id="SSF53474">
    <property type="entry name" value="alpha/beta-Hydrolases"/>
    <property type="match status" value="1"/>
</dbReference>
<feature type="domain" description="AB hydrolase-1" evidence="1">
    <location>
        <begin position="43"/>
        <end position="162"/>
    </location>
</feature>
<dbReference type="PANTHER" id="PTHR43798">
    <property type="entry name" value="MONOACYLGLYCEROL LIPASE"/>
    <property type="match status" value="1"/>
</dbReference>
<evidence type="ECO:0000313" key="2">
    <source>
        <dbReference type="EMBL" id="GIE51477.1"/>
    </source>
</evidence>